<keyword evidence="11" id="KW-1185">Reference proteome</keyword>
<dbReference type="InterPro" id="IPR040720">
    <property type="entry name" value="GH81_C"/>
</dbReference>
<evidence type="ECO:0000256" key="5">
    <source>
        <dbReference type="ARBA" id="ARBA00023277"/>
    </source>
</evidence>
<evidence type="ECO:0000313" key="11">
    <source>
        <dbReference type="Proteomes" id="UP000041254"/>
    </source>
</evidence>
<protein>
    <recommendedName>
        <fullName evidence="3">glucan endo-1,3-beta-D-glucosidase</fullName>
        <ecNumber evidence="3">3.2.1.39</ecNumber>
    </recommendedName>
</protein>
<evidence type="ECO:0000256" key="1">
    <source>
        <dbReference type="ARBA" id="ARBA00000382"/>
    </source>
</evidence>
<keyword evidence="8" id="KW-0624">Polysaccharide degradation</keyword>
<proteinExistence type="inferred from homology"/>
<dbReference type="EC" id="3.2.1.39" evidence="3"/>
<dbReference type="PROSITE" id="PS52008">
    <property type="entry name" value="GH81"/>
    <property type="match status" value="1"/>
</dbReference>
<feature type="domain" description="Glycosyl hydrolase family 81 C-terminal" evidence="9">
    <location>
        <begin position="604"/>
        <end position="769"/>
    </location>
</feature>
<dbReference type="GO" id="GO:0000272">
    <property type="term" value="P:polysaccharide catabolic process"/>
    <property type="evidence" value="ECO:0007669"/>
    <property type="project" value="UniProtKB-KW"/>
</dbReference>
<dbReference type="EMBL" id="CDMY01000714">
    <property type="protein sequence ID" value="CEM31131.1"/>
    <property type="molecule type" value="Genomic_DNA"/>
</dbReference>
<dbReference type="InterPro" id="IPR005200">
    <property type="entry name" value="Endo-beta-glucanase"/>
</dbReference>
<comment type="catalytic activity">
    <reaction evidence="1">
        <text>Hydrolysis of (1-&gt;3)-beta-D-glucosidic linkages in (1-&gt;3)-beta-D-glucans.</text>
        <dbReference type="EC" id="3.2.1.39"/>
    </reaction>
</comment>
<evidence type="ECO:0000256" key="2">
    <source>
        <dbReference type="ARBA" id="ARBA00010730"/>
    </source>
</evidence>
<name>A0A0G4GLY6_VITBC</name>
<dbReference type="PANTHER" id="PTHR31983:SF0">
    <property type="entry name" value="GLUCAN ENDO-1,3-BETA-D-GLUCOSIDASE 2"/>
    <property type="match status" value="1"/>
</dbReference>
<evidence type="ECO:0000313" key="10">
    <source>
        <dbReference type="EMBL" id="CEM31131.1"/>
    </source>
</evidence>
<dbReference type="GO" id="GO:0042973">
    <property type="term" value="F:glucan endo-1,3-beta-D-glucosidase activity"/>
    <property type="evidence" value="ECO:0007669"/>
    <property type="project" value="UniProtKB-EC"/>
</dbReference>
<organism evidence="10 11">
    <name type="scientific">Vitrella brassicaformis (strain CCMP3155)</name>
    <dbReference type="NCBI Taxonomy" id="1169540"/>
    <lineage>
        <taxon>Eukaryota</taxon>
        <taxon>Sar</taxon>
        <taxon>Alveolata</taxon>
        <taxon>Colpodellida</taxon>
        <taxon>Vitrellaceae</taxon>
        <taxon>Vitrella</taxon>
    </lineage>
</organism>
<evidence type="ECO:0000256" key="7">
    <source>
        <dbReference type="ARBA" id="ARBA00023316"/>
    </source>
</evidence>
<keyword evidence="4" id="KW-0378">Hydrolase</keyword>
<dbReference type="Gene3D" id="2.70.98.30">
    <property type="entry name" value="Golgi alpha-mannosidase II, domain 4"/>
    <property type="match status" value="1"/>
</dbReference>
<evidence type="ECO:0000256" key="8">
    <source>
        <dbReference type="ARBA" id="ARBA00023326"/>
    </source>
</evidence>
<dbReference type="Pfam" id="PF17652">
    <property type="entry name" value="Glyco_hydro81C"/>
    <property type="match status" value="1"/>
</dbReference>
<comment type="similarity">
    <text evidence="2">Belongs to the glycosyl hydrolase 81 family.</text>
</comment>
<dbReference type="GO" id="GO:0071555">
    <property type="term" value="P:cell wall organization"/>
    <property type="evidence" value="ECO:0007669"/>
    <property type="project" value="UniProtKB-KW"/>
</dbReference>
<dbReference type="GO" id="GO:0052861">
    <property type="term" value="F:endo-1,3(4)-beta-glucanase activity"/>
    <property type="evidence" value="ECO:0007669"/>
    <property type="project" value="InterPro"/>
</dbReference>
<accession>A0A0G4GLY6</accession>
<dbReference type="InParanoid" id="A0A0G4GLY6"/>
<dbReference type="AlphaFoldDB" id="A0A0G4GLY6"/>
<evidence type="ECO:0000256" key="4">
    <source>
        <dbReference type="ARBA" id="ARBA00022801"/>
    </source>
</evidence>
<reference evidence="10 11" key="1">
    <citation type="submission" date="2014-11" db="EMBL/GenBank/DDBJ databases">
        <authorList>
            <person name="Zhu J."/>
            <person name="Qi W."/>
            <person name="Song R."/>
        </authorList>
    </citation>
    <scope>NUCLEOTIDE SEQUENCE [LARGE SCALE GENOMIC DNA]</scope>
</reference>
<dbReference type="VEuPathDB" id="CryptoDB:Vbra_3364"/>
<keyword evidence="5" id="KW-0119">Carbohydrate metabolism</keyword>
<keyword evidence="7" id="KW-0961">Cell wall biogenesis/degradation</keyword>
<keyword evidence="6" id="KW-0326">Glycosidase</keyword>
<evidence type="ECO:0000256" key="6">
    <source>
        <dbReference type="ARBA" id="ARBA00023295"/>
    </source>
</evidence>
<dbReference type="PANTHER" id="PTHR31983">
    <property type="entry name" value="ENDO-1,3(4)-BETA-GLUCANASE 1"/>
    <property type="match status" value="1"/>
</dbReference>
<evidence type="ECO:0000256" key="3">
    <source>
        <dbReference type="ARBA" id="ARBA00012780"/>
    </source>
</evidence>
<sequence>MKLAVFPTGTASTVSAFSNGTARELLLRRDQDSENTINDEFKGRVSGQPLRIEVPTPAVNLPTNMWWSNLVHGQGKGEGNGVNVSPYLVSVVAEPGRIGANVHMPFTFIKTDPKTPGVHSYIDSFYPRASAWFVGFEVAPLKEMTGSGGDSKRFARPEVSHFVSDFDDLSVTKVISYKRESRGDSRPHVTKLYLVRGSPLVTLELPEQPLMLAPLDWDRELKFPNYITRFTVLPASSEAMQSAKANASTTYDCPDEEVGRQNKSLPSDTFVLQLLDGSEWVLIVSEPLALRCLTKRDKAGIIQKNWIESAEPLPEGTIVRLGVGNVCNMTAVTSDTPTLLEHTKRLCDHQYASTTSALLSHSHRYYPVSASVDIGLQPVSNASSNPKGPSHARISYRFCVRRMQRAMMQEHQSYNEKMTVFVNGLHQKLLPQEMPRAFEGPSACLETAHGPLCMTNIDVSPSRSSDGICTYEAVLRLAPISLSSASFHESPEVPDDWQQLLADQIWSDLNGSEFRLPAALRRGDYDAYRFGRILHKYAHTALVAHRIKAPLLRDEALHRIRGPLEKWLSFTSGNRLVTDDLWGGVVPCGCDADTKGNPCHYRFNKRDGVVASESCVSLYEPERDAGSGLYANHLAIYGYLVYVAAVLTYFDRSWPKKRIGHPSMRGDMRFHDAVMLLIRDVADVGQLIGDRPSRNLTRYKDWWWLNSWNSGIGEDPEGPSATHTTEIVFSYYAISLYAEVTKKKGMYLWARFLSMTEMLFARTFMHLHAPSSSPSSSPVFPSPVRIYPEKMTNSLPFIGRFAEMAVRLEEQPSHLYPLSPVALELFGYVADRIERKCDGCAGFQQGWGVGTVAGQLLLKRTRSGEARRLLKTEMRDTCFDEGLSGCEAYLPGQINSSASLRLANSTWSSCSFDWPDFPATNIAR</sequence>
<gene>
    <name evidence="10" type="ORF">Vbra_3364</name>
</gene>
<evidence type="ECO:0000259" key="9">
    <source>
        <dbReference type="Pfam" id="PF17652"/>
    </source>
</evidence>
<dbReference type="Proteomes" id="UP000041254">
    <property type="component" value="Unassembled WGS sequence"/>
</dbReference>